<dbReference type="Proteomes" id="UP001642540">
    <property type="component" value="Unassembled WGS sequence"/>
</dbReference>
<evidence type="ECO:0000256" key="2">
    <source>
        <dbReference type="RuleBase" id="RU363116"/>
    </source>
</evidence>
<gene>
    <name evidence="3" type="ORF">ODALV1_LOCUS6669</name>
</gene>
<evidence type="ECO:0000313" key="4">
    <source>
        <dbReference type="Proteomes" id="UP001642540"/>
    </source>
</evidence>
<comment type="caution">
    <text evidence="3">The sequence shown here is derived from an EMBL/GenBank/DDBJ whole genome shotgun (WGS) entry which is preliminary data.</text>
</comment>
<comment type="function">
    <text evidence="2">May mediate accelerated ATP-independent bidirectional transbilayer migration of phospholipids upon binding calcium ions that results in a loss of phospholipid asymmetry in the plasma membrane.</text>
</comment>
<proteinExistence type="inferred from homology"/>
<dbReference type="InterPro" id="IPR005552">
    <property type="entry name" value="Scramblase"/>
</dbReference>
<dbReference type="EMBL" id="CAXLJM020000020">
    <property type="protein sequence ID" value="CAL8087226.1"/>
    <property type="molecule type" value="Genomic_DNA"/>
</dbReference>
<evidence type="ECO:0000256" key="1">
    <source>
        <dbReference type="ARBA" id="ARBA00005350"/>
    </source>
</evidence>
<dbReference type="PANTHER" id="PTHR23248">
    <property type="entry name" value="PHOSPHOLIPID SCRAMBLASE-RELATED"/>
    <property type="match status" value="1"/>
</dbReference>
<organism evidence="3 4">
    <name type="scientific">Orchesella dallaii</name>
    <dbReference type="NCBI Taxonomy" id="48710"/>
    <lineage>
        <taxon>Eukaryota</taxon>
        <taxon>Metazoa</taxon>
        <taxon>Ecdysozoa</taxon>
        <taxon>Arthropoda</taxon>
        <taxon>Hexapoda</taxon>
        <taxon>Collembola</taxon>
        <taxon>Entomobryomorpha</taxon>
        <taxon>Entomobryoidea</taxon>
        <taxon>Orchesellidae</taxon>
        <taxon>Orchesellinae</taxon>
        <taxon>Orchesella</taxon>
    </lineage>
</organism>
<comment type="similarity">
    <text evidence="1 2">Belongs to the phospholipid scramblase family.</text>
</comment>
<accession>A0ABP1Q2U6</accession>
<protein>
    <recommendedName>
        <fullName evidence="2">Phospholipid scramblase</fullName>
    </recommendedName>
</protein>
<keyword evidence="2" id="KW-0449">Lipoprotein</keyword>
<dbReference type="Pfam" id="PF03803">
    <property type="entry name" value="Scramblase"/>
    <property type="match status" value="1"/>
</dbReference>
<name>A0ABP1Q2U6_9HEXA</name>
<comment type="cofactor">
    <cofactor evidence="2">
        <name>Ca(2+)</name>
        <dbReference type="ChEBI" id="CHEBI:29108"/>
    </cofactor>
</comment>
<dbReference type="PANTHER" id="PTHR23248:SF9">
    <property type="entry name" value="PHOSPHOLIPID SCRAMBLASE"/>
    <property type="match status" value="1"/>
</dbReference>
<reference evidence="3 4" key="1">
    <citation type="submission" date="2024-08" db="EMBL/GenBank/DDBJ databases">
        <authorList>
            <person name="Cucini C."/>
            <person name="Frati F."/>
        </authorList>
    </citation>
    <scope>NUCLEOTIDE SEQUENCE [LARGE SCALE GENOMIC DNA]</scope>
</reference>
<keyword evidence="4" id="KW-1185">Reference proteome</keyword>
<evidence type="ECO:0000313" key="3">
    <source>
        <dbReference type="EMBL" id="CAL8087226.1"/>
    </source>
</evidence>
<keyword evidence="2" id="KW-0106">Calcium</keyword>
<keyword evidence="2" id="KW-0564">Palmitate</keyword>
<sequence>MPVIVTQPNSISPQDYLNPHYEGVYAAPQPPAYNTGGLDPIGIPSMLQPLVYTDYLVIKQKKEWLEIACGCETKNKYEIHDQQAQLIYKAQENSDFLLRHWCGPLRPFILEIKDKDDKPVVALDRPFACQSPCCPCCLQKMSIFCPPGHLIGSIEQQNECLPELHIKDEQNVVVFIVKRPMFSNPCGCGEAAFPIYASDGINECGRIVKGRSDFFHEAFTDSDVFGIQFPPALNPYLKILLMGATFLIDYMYFESTNR</sequence>